<sequence>MTAYAPPLKAAELTSAAGTLRAAAAALTTRAADTSRAADLVARTGFAGPAAAAGLSRLTSFGEAFLARAALYHHAARILSEASSAQEKLDAFAELAIYAQRAQVIEWLNMMAWLLDTATAVAVDVLALDETEAQFDELVHRPFDSLEDIHAGHLATLPASTASTITDAGGLILEAGPGRTSVLVGDHVDPARVTTLVAGVSTGQPHQLAGELAKARRIAEATGGAVVVWQGYVPPPDVPRGLDPSAARRGGDALAAFQLAVEERFPAARKSVVAHSYGTVVAARAAGGPGLYADDLWLLGSPGVPVASTAEMTLLGDAPEVFVVDADSDPIGALRFGDRAVHGASPSHPSFGARVVGGVEGGHSAYFDDPDFLRALTLLPCGGEKCTHGG</sequence>
<dbReference type="InterPro" id="IPR029058">
    <property type="entry name" value="AB_hydrolase_fold"/>
</dbReference>
<accession>A0A1H1VJ68</accession>
<dbReference type="SUPFAM" id="SSF53474">
    <property type="entry name" value="alpha/beta-Hydrolases"/>
    <property type="match status" value="1"/>
</dbReference>
<dbReference type="OrthoDB" id="5969911at2"/>
<dbReference type="Proteomes" id="UP000182237">
    <property type="component" value="Chromosome I"/>
</dbReference>
<feature type="domain" description="DUF1023" evidence="1">
    <location>
        <begin position="178"/>
        <end position="331"/>
    </location>
</feature>
<name>A0A1H1VJ68_9CORY</name>
<gene>
    <name evidence="2" type="ORF">SAMN04488539_2513</name>
</gene>
<reference evidence="2 3" key="1">
    <citation type="submission" date="2016-10" db="EMBL/GenBank/DDBJ databases">
        <authorList>
            <person name="de Groot N.N."/>
        </authorList>
    </citation>
    <scope>NUCLEOTIDE SEQUENCE [LARGE SCALE GENOMIC DNA]</scope>
    <source>
        <strain evidence="2 3">DSM 45434</strain>
    </source>
</reference>
<dbReference type="RefSeq" id="WP_019194734.1">
    <property type="nucleotide sequence ID" value="NZ_LT629765.1"/>
</dbReference>
<dbReference type="EMBL" id="LT629765">
    <property type="protein sequence ID" value="SDS84391.1"/>
    <property type="molecule type" value="Genomic_DNA"/>
</dbReference>
<dbReference type="GO" id="GO:0016787">
    <property type="term" value="F:hydrolase activity"/>
    <property type="evidence" value="ECO:0007669"/>
    <property type="project" value="UniProtKB-KW"/>
</dbReference>
<dbReference type="STRING" id="1203190.GCA_000312345_01941"/>
<dbReference type="InterPro" id="IPR010427">
    <property type="entry name" value="DUF1023"/>
</dbReference>
<organism evidence="2 3">
    <name type="scientific">Corynebacterium timonense</name>
    <dbReference type="NCBI Taxonomy" id="441500"/>
    <lineage>
        <taxon>Bacteria</taxon>
        <taxon>Bacillati</taxon>
        <taxon>Actinomycetota</taxon>
        <taxon>Actinomycetes</taxon>
        <taxon>Mycobacteriales</taxon>
        <taxon>Corynebacteriaceae</taxon>
        <taxon>Corynebacterium</taxon>
    </lineage>
</organism>
<keyword evidence="2" id="KW-0378">Hydrolase</keyword>
<keyword evidence="3" id="KW-1185">Reference proteome</keyword>
<evidence type="ECO:0000313" key="3">
    <source>
        <dbReference type="Proteomes" id="UP000182237"/>
    </source>
</evidence>
<dbReference type="eggNOG" id="COG1075">
    <property type="taxonomic scope" value="Bacteria"/>
</dbReference>
<dbReference type="Pfam" id="PF06259">
    <property type="entry name" value="Abhydrolase_8"/>
    <property type="match status" value="1"/>
</dbReference>
<dbReference type="AlphaFoldDB" id="A0A1H1VJ68"/>
<protein>
    <submittedName>
        <fullName evidence="2">Alpha/beta hydrolase</fullName>
    </submittedName>
</protein>
<evidence type="ECO:0000313" key="2">
    <source>
        <dbReference type="EMBL" id="SDS84391.1"/>
    </source>
</evidence>
<evidence type="ECO:0000259" key="1">
    <source>
        <dbReference type="Pfam" id="PF06259"/>
    </source>
</evidence>
<proteinExistence type="predicted"/>